<sequence>MHFYATVFLPPTPPAGVAARLAAALAPYDMNDYTRGPYDPSATWDRWAPAGDGTAFRLRRRALDRLLPGRRRVAYAAAKAAIDFDAERDRAVRRAAGEFDAWAELAAAHPGTRPLSDFDGQSDWLAQPAIQAVATAAAARSHPYFTFQFLLADPVATFARSRDEHLALAAAHALSTYVYVTLAGDWCSETTDDRGADEHALALNVYLDSVSPDTVLARVRCHA</sequence>
<dbReference type="EMBL" id="JBHMCA010000049">
    <property type="protein sequence ID" value="MFB9446808.1"/>
    <property type="molecule type" value="Genomic_DNA"/>
</dbReference>
<name>A0ABV5MDR4_9ACTN</name>
<comment type="caution">
    <text evidence="1">The sequence shown here is derived from an EMBL/GenBank/DDBJ whole genome shotgun (WGS) entry which is preliminary data.</text>
</comment>
<keyword evidence="2" id="KW-1185">Reference proteome</keyword>
<reference evidence="1 2" key="1">
    <citation type="submission" date="2024-09" db="EMBL/GenBank/DDBJ databases">
        <authorList>
            <person name="Sun Q."/>
            <person name="Mori K."/>
        </authorList>
    </citation>
    <scope>NUCLEOTIDE SEQUENCE [LARGE SCALE GENOMIC DNA]</scope>
    <source>
        <strain evidence="1 2">JCM 3307</strain>
    </source>
</reference>
<dbReference type="RefSeq" id="WP_223104716.1">
    <property type="nucleotide sequence ID" value="NZ_CP061913.1"/>
</dbReference>
<evidence type="ECO:0000313" key="1">
    <source>
        <dbReference type="EMBL" id="MFB9446808.1"/>
    </source>
</evidence>
<protein>
    <submittedName>
        <fullName evidence="1">Uncharacterized protein</fullName>
    </submittedName>
</protein>
<proteinExistence type="predicted"/>
<dbReference type="Proteomes" id="UP001589608">
    <property type="component" value="Unassembled WGS sequence"/>
</dbReference>
<evidence type="ECO:0000313" key="2">
    <source>
        <dbReference type="Proteomes" id="UP001589608"/>
    </source>
</evidence>
<gene>
    <name evidence="1" type="ORF">ACFFTR_27275</name>
</gene>
<accession>A0ABV5MDR4</accession>
<organism evidence="1 2">
    <name type="scientific">Dactylosporangium vinaceum</name>
    <dbReference type="NCBI Taxonomy" id="53362"/>
    <lineage>
        <taxon>Bacteria</taxon>
        <taxon>Bacillati</taxon>
        <taxon>Actinomycetota</taxon>
        <taxon>Actinomycetes</taxon>
        <taxon>Micromonosporales</taxon>
        <taxon>Micromonosporaceae</taxon>
        <taxon>Dactylosporangium</taxon>
    </lineage>
</organism>